<dbReference type="RefSeq" id="WP_273923889.1">
    <property type="nucleotide sequence ID" value="NZ_JAMDGR010000017.1"/>
</dbReference>
<protein>
    <submittedName>
        <fullName evidence="1">Uncharacterized protein</fullName>
    </submittedName>
</protein>
<dbReference type="Proteomes" id="UP001217610">
    <property type="component" value="Unassembled WGS sequence"/>
</dbReference>
<evidence type="ECO:0000313" key="2">
    <source>
        <dbReference type="Proteomes" id="UP001217610"/>
    </source>
</evidence>
<dbReference type="EMBL" id="JAMDGR010000017">
    <property type="protein sequence ID" value="MDD1150985.1"/>
    <property type="molecule type" value="Genomic_DNA"/>
</dbReference>
<gene>
    <name evidence="1" type="ORF">M5G25_22125</name>
</gene>
<sequence>MNLRKQTDALPLPTQTPIPMKFTSADQLIDPKTIGYRSLGFGEALTIPATPYELRIHHRDLPQCFLDCADTFAAECKTDDIDQGFVDIPELAQLCYPSFRALLQGHPDLAARLVQDYLYFELLFSLFPHSSGLNVVINSITRVSSKEGVLLLTGETYAAKQS</sequence>
<proteinExistence type="predicted"/>
<accession>A0ABT5QAC8</accession>
<evidence type="ECO:0000313" key="1">
    <source>
        <dbReference type="EMBL" id="MDD1150985.1"/>
    </source>
</evidence>
<keyword evidence="2" id="KW-1185">Reference proteome</keyword>
<reference evidence="1 2" key="1">
    <citation type="submission" date="2022-05" db="EMBL/GenBank/DDBJ databases">
        <title>Novel Pseudomonas spp. Isolated from a Rainbow Trout Aquaculture Facility.</title>
        <authorList>
            <person name="Testerman T."/>
            <person name="Graf J."/>
        </authorList>
    </citation>
    <scope>NUCLEOTIDE SEQUENCE [LARGE SCALE GENOMIC DNA]</scope>
    <source>
        <strain evidence="1 2">ID357</strain>
    </source>
</reference>
<comment type="caution">
    <text evidence="1">The sequence shown here is derived from an EMBL/GenBank/DDBJ whole genome shotgun (WGS) entry which is preliminary data.</text>
</comment>
<name>A0ABT5QAC8_9PSED</name>
<organism evidence="1 2">
    <name type="scientific">Pseudomonas idahonensis</name>
    <dbReference type="NCBI Taxonomy" id="2942628"/>
    <lineage>
        <taxon>Bacteria</taxon>
        <taxon>Pseudomonadati</taxon>
        <taxon>Pseudomonadota</taxon>
        <taxon>Gammaproteobacteria</taxon>
        <taxon>Pseudomonadales</taxon>
        <taxon>Pseudomonadaceae</taxon>
        <taxon>Pseudomonas</taxon>
    </lineage>
</organism>